<evidence type="ECO:0000256" key="1">
    <source>
        <dbReference type="SAM" id="SignalP"/>
    </source>
</evidence>
<organism evidence="2 3">
    <name type="scientific">Cylicocyclus nassatus</name>
    <name type="common">Nematode worm</name>
    <dbReference type="NCBI Taxonomy" id="53992"/>
    <lineage>
        <taxon>Eukaryota</taxon>
        <taxon>Metazoa</taxon>
        <taxon>Ecdysozoa</taxon>
        <taxon>Nematoda</taxon>
        <taxon>Chromadorea</taxon>
        <taxon>Rhabditida</taxon>
        <taxon>Rhabditina</taxon>
        <taxon>Rhabditomorpha</taxon>
        <taxon>Strongyloidea</taxon>
        <taxon>Strongylidae</taxon>
        <taxon>Cylicocyclus</taxon>
    </lineage>
</organism>
<comment type="caution">
    <text evidence="2">The sequence shown here is derived from an EMBL/GenBank/DDBJ whole genome shotgun (WGS) entry which is preliminary data.</text>
</comment>
<dbReference type="EMBL" id="CATQJL010000001">
    <property type="protein sequence ID" value="CAJ0591426.1"/>
    <property type="molecule type" value="Genomic_DNA"/>
</dbReference>
<gene>
    <name evidence="2" type="ORF">CYNAS_LOCUS3409</name>
</gene>
<reference evidence="2" key="1">
    <citation type="submission" date="2023-07" db="EMBL/GenBank/DDBJ databases">
        <authorList>
            <consortium name="CYATHOMIX"/>
        </authorList>
    </citation>
    <scope>NUCLEOTIDE SEQUENCE</scope>
    <source>
        <strain evidence="2">N/A</strain>
    </source>
</reference>
<feature type="signal peptide" evidence="1">
    <location>
        <begin position="1"/>
        <end position="17"/>
    </location>
</feature>
<keyword evidence="3" id="KW-1185">Reference proteome</keyword>
<name>A0AA36GJ79_CYLNA</name>
<evidence type="ECO:0000313" key="3">
    <source>
        <dbReference type="Proteomes" id="UP001176961"/>
    </source>
</evidence>
<proteinExistence type="predicted"/>
<accession>A0AA36GJ79</accession>
<feature type="chain" id="PRO_5041255549" evidence="1">
    <location>
        <begin position="18"/>
        <end position="84"/>
    </location>
</feature>
<dbReference type="Proteomes" id="UP001176961">
    <property type="component" value="Unassembled WGS sequence"/>
</dbReference>
<evidence type="ECO:0000313" key="2">
    <source>
        <dbReference type="EMBL" id="CAJ0591426.1"/>
    </source>
</evidence>
<dbReference type="AlphaFoldDB" id="A0AA36GJ79"/>
<keyword evidence="1" id="KW-0732">Signal</keyword>
<sequence>MYRLYFILCILCKGAASYNCLEKNLSKSVREKLKKEFEKVNAEYVCEIEYELADDIALYPMGSSQIWLQSLIKVPERFIRDPTR</sequence>
<protein>
    <submittedName>
        <fullName evidence="2">Uncharacterized protein</fullName>
    </submittedName>
</protein>